<dbReference type="EMBL" id="VJVW01000005">
    <property type="protein sequence ID" value="MUP43457.1"/>
    <property type="molecule type" value="Genomic_DNA"/>
</dbReference>
<evidence type="ECO:0000313" key="2">
    <source>
        <dbReference type="Proteomes" id="UP000460416"/>
    </source>
</evidence>
<accession>A0A7K1LRN4</accession>
<comment type="caution">
    <text evidence="1">The sequence shown here is derived from an EMBL/GenBank/DDBJ whole genome shotgun (WGS) entry which is preliminary data.</text>
</comment>
<evidence type="ECO:0000313" key="1">
    <source>
        <dbReference type="EMBL" id="MUP43457.1"/>
    </source>
</evidence>
<sequence>MNNRFSLLVILSLIISSCSKDNEDITPVSELSEYQKEVVNYYKDIALGFEFGTASNVTRKWYSDLRIFIGGEPDIELRNELEKIKTEINELATDGFKVKIVNDSLQSNYYIFFGSGKEYAKIFPNQANFVDSNWGLFYVNWNRSDHFTSGYMYVDITRANATEQKHLLREELTQSLGLAKDSPLYMDSIFQSSWTNTTQYASIDKDLIRLLYNPNMRSGLNENQVDEILKEILTNE</sequence>
<dbReference type="RefSeq" id="WP_156277220.1">
    <property type="nucleotide sequence ID" value="NZ_BAABGI010000004.1"/>
</dbReference>
<reference evidence="1 2" key="1">
    <citation type="submission" date="2019-07" db="EMBL/GenBank/DDBJ databases">
        <title>Gramella aestuarii sp. nov., isolated from a tidal flat, and emended description of Gramella echinicola.</title>
        <authorList>
            <person name="Liu L."/>
        </authorList>
    </citation>
    <scope>NUCLEOTIDE SEQUENCE [LARGE SCALE GENOMIC DNA]</scope>
    <source>
        <strain evidence="1 2">BS12</strain>
    </source>
</reference>
<dbReference type="OrthoDB" id="1160215at2"/>
<dbReference type="Proteomes" id="UP000460416">
    <property type="component" value="Unassembled WGS sequence"/>
</dbReference>
<proteinExistence type="predicted"/>
<dbReference type="AlphaFoldDB" id="A0A7K1LRN4"/>
<protein>
    <submittedName>
        <fullName evidence="1">DUF2927 domain-containing protein</fullName>
    </submittedName>
</protein>
<organism evidence="1 2">
    <name type="scientific">Christiangramia aestuarii</name>
    <dbReference type="NCBI Taxonomy" id="1028746"/>
    <lineage>
        <taxon>Bacteria</taxon>
        <taxon>Pseudomonadati</taxon>
        <taxon>Bacteroidota</taxon>
        <taxon>Flavobacteriia</taxon>
        <taxon>Flavobacteriales</taxon>
        <taxon>Flavobacteriaceae</taxon>
        <taxon>Christiangramia</taxon>
    </lineage>
</organism>
<dbReference type="PROSITE" id="PS51257">
    <property type="entry name" value="PROKAR_LIPOPROTEIN"/>
    <property type="match status" value="1"/>
</dbReference>
<dbReference type="Pfam" id="PF11150">
    <property type="entry name" value="DUF2927"/>
    <property type="match status" value="1"/>
</dbReference>
<dbReference type="InterPro" id="IPR021323">
    <property type="entry name" value="DUF2927"/>
</dbReference>
<keyword evidence="2" id="KW-1185">Reference proteome</keyword>
<name>A0A7K1LRN4_9FLAO</name>
<gene>
    <name evidence="1" type="ORF">FLP08_12800</name>
</gene>